<keyword evidence="1" id="KW-1133">Transmembrane helix</keyword>
<dbReference type="PANTHER" id="PTHR38684:SF1">
    <property type="entry name" value="PROTEIN AMPE"/>
    <property type="match status" value="1"/>
</dbReference>
<keyword evidence="1" id="KW-0812">Transmembrane</keyword>
<dbReference type="PANTHER" id="PTHR38684">
    <property type="entry name" value="PROTEIN AMPE"/>
    <property type="match status" value="1"/>
</dbReference>
<dbReference type="RefSeq" id="WP_034731389.1">
    <property type="nucleotide sequence ID" value="NZ_JPIN01000005.1"/>
</dbReference>
<dbReference type="GO" id="GO:0046677">
    <property type="term" value="P:response to antibiotic"/>
    <property type="evidence" value="ECO:0007669"/>
    <property type="project" value="TreeGrafter"/>
</dbReference>
<sequence>MSLLAILLAYSLERSVTLSRNFHWRRIVLRWQQWQSKQTQMGRDGQGKIAEWRQHLLGDVVWAVLPALIIVFVVALFDSLLLSFAVGVLALLATMQCGQARQAYRAYLAAASDGDTAGAAEQLRQLRRAAGRHDAAPVHELLLWIHLRYYFAPLLYYVLFGIFGVLIYATLRDMRHHHNASWRKLQFVLHWLPTRVMTAGFLMVGNFSKALPVWLNSIGNKPQHNLEALGKVAAAADDLEQRHEDDITSTALTTVALVKRNLLFFIVLLAVLTIIGWF</sequence>
<evidence type="ECO:0000313" key="2">
    <source>
        <dbReference type="EMBL" id="KFZ29065.1"/>
    </source>
</evidence>
<dbReference type="Proteomes" id="UP000053718">
    <property type="component" value="Unassembled WGS sequence"/>
</dbReference>
<feature type="transmembrane region" description="Helical" evidence="1">
    <location>
        <begin position="149"/>
        <end position="171"/>
    </location>
</feature>
<dbReference type="OrthoDB" id="9811967at2"/>
<dbReference type="GO" id="GO:0005886">
    <property type="term" value="C:plasma membrane"/>
    <property type="evidence" value="ECO:0007669"/>
    <property type="project" value="TreeGrafter"/>
</dbReference>
<dbReference type="Pfam" id="PF17113">
    <property type="entry name" value="AmpE"/>
    <property type="match status" value="1"/>
</dbReference>
<reference evidence="2 3" key="1">
    <citation type="submission" date="2014-06" db="EMBL/GenBank/DDBJ databases">
        <title>Draft genome sequence of Idiomarina sp. MCCC 1A10513.</title>
        <authorList>
            <person name="Du J."/>
            <person name="Lai Q."/>
            <person name="Shao Z."/>
        </authorList>
    </citation>
    <scope>NUCLEOTIDE SEQUENCE [LARGE SCALE GENOMIC DNA]</scope>
    <source>
        <strain evidence="2 3">MCCC 1A10513</strain>
    </source>
</reference>
<evidence type="ECO:0000313" key="3">
    <source>
        <dbReference type="Proteomes" id="UP000053718"/>
    </source>
</evidence>
<proteinExistence type="predicted"/>
<keyword evidence="1" id="KW-0472">Membrane</keyword>
<dbReference type="InterPro" id="IPR052966">
    <property type="entry name" value="Beta-lactamase_Reg"/>
</dbReference>
<keyword evidence="3" id="KW-1185">Reference proteome</keyword>
<organism evidence="2 3">
    <name type="scientific">Pseudidiomarina atlantica</name>
    <dbReference type="NCBI Taxonomy" id="1517416"/>
    <lineage>
        <taxon>Bacteria</taxon>
        <taxon>Pseudomonadati</taxon>
        <taxon>Pseudomonadota</taxon>
        <taxon>Gammaproteobacteria</taxon>
        <taxon>Alteromonadales</taxon>
        <taxon>Idiomarinaceae</taxon>
        <taxon>Pseudidiomarina</taxon>
    </lineage>
</organism>
<protein>
    <recommendedName>
        <fullName evidence="4">Regulatory protein AmpE</fullName>
    </recommendedName>
</protein>
<dbReference type="eggNOG" id="COG3725">
    <property type="taxonomic scope" value="Bacteria"/>
</dbReference>
<accession>A0A094IMZ4</accession>
<feature type="transmembrane region" description="Helical" evidence="1">
    <location>
        <begin position="60"/>
        <end position="93"/>
    </location>
</feature>
<dbReference type="InterPro" id="IPR031347">
    <property type="entry name" value="AmpE"/>
</dbReference>
<evidence type="ECO:0008006" key="4">
    <source>
        <dbReference type="Google" id="ProtNLM"/>
    </source>
</evidence>
<dbReference type="AlphaFoldDB" id="A0A094IMZ4"/>
<feature type="transmembrane region" description="Helical" evidence="1">
    <location>
        <begin position="261"/>
        <end position="277"/>
    </location>
</feature>
<name>A0A094IMZ4_9GAMM</name>
<dbReference type="EMBL" id="JPIN01000005">
    <property type="protein sequence ID" value="KFZ29065.1"/>
    <property type="molecule type" value="Genomic_DNA"/>
</dbReference>
<gene>
    <name evidence="2" type="ORF">IDAT_05145</name>
</gene>
<dbReference type="STRING" id="1517416.IDAT_05145"/>
<comment type="caution">
    <text evidence="2">The sequence shown here is derived from an EMBL/GenBank/DDBJ whole genome shotgun (WGS) entry which is preliminary data.</text>
</comment>
<evidence type="ECO:0000256" key="1">
    <source>
        <dbReference type="SAM" id="Phobius"/>
    </source>
</evidence>